<keyword evidence="2" id="KW-1185">Reference proteome</keyword>
<comment type="caution">
    <text evidence="1">The sequence shown here is derived from an EMBL/GenBank/DDBJ whole genome shotgun (WGS) entry which is preliminary data.</text>
</comment>
<organism evidence="1 2">
    <name type="scientific">Aureimonas pseudogalii</name>
    <dbReference type="NCBI Taxonomy" id="1744844"/>
    <lineage>
        <taxon>Bacteria</taxon>
        <taxon>Pseudomonadati</taxon>
        <taxon>Pseudomonadota</taxon>
        <taxon>Alphaproteobacteria</taxon>
        <taxon>Hyphomicrobiales</taxon>
        <taxon>Aurantimonadaceae</taxon>
        <taxon>Aureimonas</taxon>
    </lineage>
</organism>
<reference evidence="1 2" key="1">
    <citation type="submission" date="2020-08" db="EMBL/GenBank/DDBJ databases">
        <title>Genomic Encyclopedia of Type Strains, Phase IV (KMG-IV): sequencing the most valuable type-strain genomes for metagenomic binning, comparative biology and taxonomic classification.</title>
        <authorList>
            <person name="Goeker M."/>
        </authorList>
    </citation>
    <scope>NUCLEOTIDE SEQUENCE [LARGE SCALE GENOMIC DNA]</scope>
    <source>
        <strain evidence="1 2">DSM 102238</strain>
    </source>
</reference>
<evidence type="ECO:0000313" key="1">
    <source>
        <dbReference type="EMBL" id="MBB4000740.1"/>
    </source>
</evidence>
<sequence length="54" mass="5584">MWACILGTVRPKKVKGAGLALSCCGIDSMKRLLEEISAPAGLSAQAVLILDRAG</sequence>
<name>A0A7W6MMD7_9HYPH</name>
<evidence type="ECO:0000313" key="2">
    <source>
        <dbReference type="Proteomes" id="UP000542776"/>
    </source>
</evidence>
<dbReference type="Proteomes" id="UP000542776">
    <property type="component" value="Unassembled WGS sequence"/>
</dbReference>
<proteinExistence type="predicted"/>
<accession>A0A7W6MMD7</accession>
<protein>
    <submittedName>
        <fullName evidence="1">Uncharacterized protein</fullName>
    </submittedName>
</protein>
<gene>
    <name evidence="1" type="ORF">GGR04_004620</name>
</gene>
<dbReference type="EMBL" id="JACIEK010000029">
    <property type="protein sequence ID" value="MBB4000740.1"/>
    <property type="molecule type" value="Genomic_DNA"/>
</dbReference>
<dbReference type="AlphaFoldDB" id="A0A7W6MMD7"/>